<dbReference type="HOGENOM" id="CLU_2666193_0_0_4"/>
<protein>
    <submittedName>
        <fullName evidence="2">Putative membrane protein</fullName>
    </submittedName>
</protein>
<dbReference type="KEGG" id="jag:GJA_881"/>
<name>W0V2G4_9BURK</name>
<keyword evidence="3" id="KW-1185">Reference proteome</keyword>
<feature type="transmembrane region" description="Helical" evidence="1">
    <location>
        <begin position="45"/>
        <end position="64"/>
    </location>
</feature>
<dbReference type="STRING" id="1349767.GJA_881"/>
<organism evidence="2 3">
    <name type="scientific">Janthinobacterium agaricidamnosum NBRC 102515 = DSM 9628</name>
    <dbReference type="NCBI Taxonomy" id="1349767"/>
    <lineage>
        <taxon>Bacteria</taxon>
        <taxon>Pseudomonadati</taxon>
        <taxon>Pseudomonadota</taxon>
        <taxon>Betaproteobacteria</taxon>
        <taxon>Burkholderiales</taxon>
        <taxon>Oxalobacteraceae</taxon>
        <taxon>Janthinobacterium</taxon>
    </lineage>
</organism>
<evidence type="ECO:0000256" key="1">
    <source>
        <dbReference type="SAM" id="Phobius"/>
    </source>
</evidence>
<evidence type="ECO:0000313" key="2">
    <source>
        <dbReference type="EMBL" id="CDG81538.1"/>
    </source>
</evidence>
<evidence type="ECO:0000313" key="3">
    <source>
        <dbReference type="Proteomes" id="UP000027604"/>
    </source>
</evidence>
<dbReference type="AlphaFoldDB" id="W0V2G4"/>
<gene>
    <name evidence="2" type="ORF">GJA_881</name>
</gene>
<dbReference type="Proteomes" id="UP000027604">
    <property type="component" value="Chromosome I"/>
</dbReference>
<dbReference type="EMBL" id="HG322949">
    <property type="protein sequence ID" value="CDG81538.1"/>
    <property type="molecule type" value="Genomic_DNA"/>
</dbReference>
<dbReference type="PATRIC" id="fig|1349767.4.peg.2588"/>
<proteinExistence type="predicted"/>
<keyword evidence="1" id="KW-0812">Transmembrane</keyword>
<reference evidence="2 3" key="1">
    <citation type="journal article" date="2015" name="Genome Announc.">
        <title>Genome Sequence of Mushroom Soft-Rot Pathogen Janthinobacterium agaricidamnosum.</title>
        <authorList>
            <person name="Graupner K."/>
            <person name="Lackner G."/>
            <person name="Hertweck C."/>
        </authorList>
    </citation>
    <scope>NUCLEOTIDE SEQUENCE [LARGE SCALE GENOMIC DNA]</scope>
    <source>
        <strain evidence="3">NBRC 102515 / DSM 9628</strain>
    </source>
</reference>
<accession>W0V2G4</accession>
<sequence>MSAPGAMTGTGIVHRLPILFAALLGLVGSASPALACALHRTWFYRWLLGGASLLIMLALAAWLVERTFGVQLTPL</sequence>
<keyword evidence="1" id="KW-1133">Transmembrane helix</keyword>
<keyword evidence="1" id="KW-0472">Membrane</keyword>